<accession>A0A1X0YH88</accession>
<name>A0A1X0YH88_MYCSI</name>
<reference evidence="1 2" key="1">
    <citation type="submission" date="2017-03" db="EMBL/GenBank/DDBJ databases">
        <title>Genomic insights into Mycobacterium simiae human colonization.</title>
        <authorList>
            <person name="Steffani J.L."/>
            <person name="Brunck M.E."/>
            <person name="Cruz E."/>
            <person name="Montiel R."/>
            <person name="Barona F."/>
        </authorList>
    </citation>
    <scope>NUCLEOTIDE SEQUENCE [LARGE SCALE GENOMIC DNA]</scope>
    <source>
        <strain evidence="1 2">MsiGto</strain>
    </source>
</reference>
<keyword evidence="2" id="KW-1185">Reference proteome</keyword>
<evidence type="ECO:0000313" key="2">
    <source>
        <dbReference type="Proteomes" id="UP000193040"/>
    </source>
</evidence>
<dbReference type="AlphaFoldDB" id="A0A1X0YH88"/>
<comment type="caution">
    <text evidence="1">The sequence shown here is derived from an EMBL/GenBank/DDBJ whole genome shotgun (WGS) entry which is preliminary data.</text>
</comment>
<proteinExistence type="predicted"/>
<organism evidence="1 2">
    <name type="scientific">Mycobacterium simiae</name>
    <name type="common">Mycobacterium habana</name>
    <dbReference type="NCBI Taxonomy" id="1784"/>
    <lineage>
        <taxon>Bacteria</taxon>
        <taxon>Bacillati</taxon>
        <taxon>Actinomycetota</taxon>
        <taxon>Actinomycetes</taxon>
        <taxon>Mycobacteriales</taxon>
        <taxon>Mycobacteriaceae</taxon>
        <taxon>Mycobacterium</taxon>
        <taxon>Mycobacterium simiae complex</taxon>
    </lineage>
</organism>
<gene>
    <name evidence="1" type="ORF">B5M45_00695</name>
</gene>
<sequence>MYFFDSLVAFRGQSGQILAEAHNAVVCASVRGCLNLVIGSYSSRLLFPLPKSPAKIVYGIALLLSQSVDLCTAQHICEGQIFIFDVLTLGNAERKHHQI</sequence>
<evidence type="ECO:0000313" key="1">
    <source>
        <dbReference type="EMBL" id="ORJ64815.1"/>
    </source>
</evidence>
<dbReference type="Proteomes" id="UP000193040">
    <property type="component" value="Unassembled WGS sequence"/>
</dbReference>
<protein>
    <submittedName>
        <fullName evidence="1">Uncharacterized protein</fullName>
    </submittedName>
</protein>
<dbReference type="EMBL" id="MZZM01000001">
    <property type="protein sequence ID" value="ORJ64815.1"/>
    <property type="molecule type" value="Genomic_DNA"/>
</dbReference>